<proteinExistence type="predicted"/>
<reference evidence="2" key="2">
    <citation type="journal article" date="2021" name="PeerJ">
        <title>Extensive microbial diversity within the chicken gut microbiome revealed by metagenomics and culture.</title>
        <authorList>
            <person name="Gilroy R."/>
            <person name="Ravi A."/>
            <person name="Getino M."/>
            <person name="Pursley I."/>
            <person name="Horton D.L."/>
            <person name="Alikhan N.F."/>
            <person name="Baker D."/>
            <person name="Gharbi K."/>
            <person name="Hall N."/>
            <person name="Watson M."/>
            <person name="Adriaenssens E.M."/>
            <person name="Foster-Nyarko E."/>
            <person name="Jarju S."/>
            <person name="Secka A."/>
            <person name="Antonio M."/>
            <person name="Oren A."/>
            <person name="Chaudhuri R.R."/>
            <person name="La Ragione R."/>
            <person name="Hildebrand F."/>
            <person name="Pallen M.J."/>
        </authorList>
    </citation>
    <scope>NUCLEOTIDE SEQUENCE</scope>
    <source>
        <strain evidence="2">CHK160-1198</strain>
    </source>
</reference>
<gene>
    <name evidence="2" type="ORF">IAB06_00195</name>
</gene>
<organism evidence="2 3">
    <name type="scientific">Candidatus Avacidaminococcus intestinavium</name>
    <dbReference type="NCBI Taxonomy" id="2840684"/>
    <lineage>
        <taxon>Bacteria</taxon>
        <taxon>Bacillati</taxon>
        <taxon>Bacillota</taxon>
        <taxon>Negativicutes</taxon>
        <taxon>Acidaminococcales</taxon>
        <taxon>Acidaminococcaceae</taxon>
        <taxon>Acidaminococcaceae incertae sedis</taxon>
        <taxon>Candidatus Avacidaminococcus</taxon>
    </lineage>
</organism>
<evidence type="ECO:0000313" key="2">
    <source>
        <dbReference type="EMBL" id="HIU63449.1"/>
    </source>
</evidence>
<name>A0A9D1MNW5_9FIRM</name>
<protein>
    <submittedName>
        <fullName evidence="2">Uncharacterized protein</fullName>
    </submittedName>
</protein>
<dbReference type="Proteomes" id="UP000824099">
    <property type="component" value="Unassembled WGS sequence"/>
</dbReference>
<comment type="caution">
    <text evidence="2">The sequence shown here is derived from an EMBL/GenBank/DDBJ whole genome shotgun (WGS) entry which is preliminary data.</text>
</comment>
<feature type="transmembrane region" description="Helical" evidence="1">
    <location>
        <begin position="14"/>
        <end position="33"/>
    </location>
</feature>
<accession>A0A9D1MNW5</accession>
<keyword evidence="1" id="KW-1133">Transmembrane helix</keyword>
<keyword evidence="1" id="KW-0812">Transmembrane</keyword>
<dbReference type="EMBL" id="DVNI01000003">
    <property type="protein sequence ID" value="HIU63449.1"/>
    <property type="molecule type" value="Genomic_DNA"/>
</dbReference>
<sequence length="62" mass="6994">MPNQTPNNRIKRRLYFIVITLLVSVPVIVYNYFYPSPLGDSLCAILLGLALAGYLYFVIGKT</sequence>
<evidence type="ECO:0000313" key="3">
    <source>
        <dbReference type="Proteomes" id="UP000824099"/>
    </source>
</evidence>
<dbReference type="AlphaFoldDB" id="A0A9D1MNW5"/>
<feature type="transmembrane region" description="Helical" evidence="1">
    <location>
        <begin position="39"/>
        <end position="59"/>
    </location>
</feature>
<keyword evidence="1" id="KW-0472">Membrane</keyword>
<reference evidence="2" key="1">
    <citation type="submission" date="2020-10" db="EMBL/GenBank/DDBJ databases">
        <authorList>
            <person name="Gilroy R."/>
        </authorList>
    </citation>
    <scope>NUCLEOTIDE SEQUENCE</scope>
    <source>
        <strain evidence="2">CHK160-1198</strain>
    </source>
</reference>
<evidence type="ECO:0000256" key="1">
    <source>
        <dbReference type="SAM" id="Phobius"/>
    </source>
</evidence>